<accession>A0ABD5QH32</accession>
<comment type="caution">
    <text evidence="1">The sequence shown here is derived from an EMBL/GenBank/DDBJ whole genome shotgun (WGS) entry which is preliminary data.</text>
</comment>
<dbReference type="RefSeq" id="WP_224829037.1">
    <property type="nucleotide sequence ID" value="NZ_JAIVEF010000014.1"/>
</dbReference>
<dbReference type="InterPro" id="IPR045397">
    <property type="entry name" value="TumE-like"/>
</dbReference>
<sequence length="102" mass="11547">MTDDGARELVSHTEDFGGRYVEVVVWEVPVSERYPDGLKYSMQYGTVGGETIIRYDNFPDHPDATHHHKHTRGGVKDVDFEGLGPLLETFKDEVNAHGDTWD</sequence>
<dbReference type="Proteomes" id="UP001595925">
    <property type="component" value="Unassembled WGS sequence"/>
</dbReference>
<evidence type="ECO:0000313" key="2">
    <source>
        <dbReference type="Proteomes" id="UP001595925"/>
    </source>
</evidence>
<keyword evidence="2" id="KW-1185">Reference proteome</keyword>
<proteinExistence type="predicted"/>
<dbReference type="EMBL" id="JBHSJG010000040">
    <property type="protein sequence ID" value="MFC4989121.1"/>
    <property type="molecule type" value="Genomic_DNA"/>
</dbReference>
<protein>
    <submittedName>
        <fullName evidence="1">DUF6516 family protein</fullName>
    </submittedName>
</protein>
<organism evidence="1 2">
    <name type="scientific">Saliphagus infecundisoli</name>
    <dbReference type="NCBI Taxonomy" id="1849069"/>
    <lineage>
        <taxon>Archaea</taxon>
        <taxon>Methanobacteriati</taxon>
        <taxon>Methanobacteriota</taxon>
        <taxon>Stenosarchaea group</taxon>
        <taxon>Halobacteria</taxon>
        <taxon>Halobacteriales</taxon>
        <taxon>Natrialbaceae</taxon>
        <taxon>Saliphagus</taxon>
    </lineage>
</organism>
<name>A0ABD5QH32_9EURY</name>
<reference evidence="1 2" key="1">
    <citation type="journal article" date="2019" name="Int. J. Syst. Evol. Microbiol.">
        <title>The Global Catalogue of Microorganisms (GCM) 10K type strain sequencing project: providing services to taxonomists for standard genome sequencing and annotation.</title>
        <authorList>
            <consortium name="The Broad Institute Genomics Platform"/>
            <consortium name="The Broad Institute Genome Sequencing Center for Infectious Disease"/>
            <person name="Wu L."/>
            <person name="Ma J."/>
        </authorList>
    </citation>
    <scope>NUCLEOTIDE SEQUENCE [LARGE SCALE GENOMIC DNA]</scope>
    <source>
        <strain evidence="1 2">CGMCC 1.15824</strain>
    </source>
</reference>
<evidence type="ECO:0000313" key="1">
    <source>
        <dbReference type="EMBL" id="MFC4989121.1"/>
    </source>
</evidence>
<dbReference type="AlphaFoldDB" id="A0ABD5QH32"/>
<dbReference type="Pfam" id="PF20126">
    <property type="entry name" value="TumE"/>
    <property type="match status" value="1"/>
</dbReference>
<gene>
    <name evidence="1" type="ORF">ACFPFO_15365</name>
</gene>